<keyword evidence="2" id="KW-0808">Transferase</keyword>
<dbReference type="AlphaFoldDB" id="V5GQ38"/>
<evidence type="ECO:0000259" key="1">
    <source>
        <dbReference type="PROSITE" id="PS50878"/>
    </source>
</evidence>
<sequence>LVVYEQLLEHVEKNSILINIQSGFRQKHSCESALQLTLCKIKNDTDNNKYVIGIFLNLKRAFETVDRKLLLAKIKQYGVGGRVYGWFEDYLQDRKQRVRFNEAVSNEINNDIGIPQGSVLGPLLFILYLNDIELFIDCEFINLFADDTFIACSDVSLEKAIQQTNRILTAAAIYFTVNKLKLNIQKTKAVIFTTKYKYRMMDVTGI</sequence>
<feature type="non-terminal residue" evidence="2">
    <location>
        <position position="206"/>
    </location>
</feature>
<keyword evidence="2" id="KW-0548">Nucleotidyltransferase</keyword>
<organism evidence="2">
    <name type="scientific">Anoplophora glabripennis</name>
    <name type="common">Asian longhorn beetle</name>
    <name type="synonym">Anoplophora nobilis</name>
    <dbReference type="NCBI Taxonomy" id="217634"/>
    <lineage>
        <taxon>Eukaryota</taxon>
        <taxon>Metazoa</taxon>
        <taxon>Ecdysozoa</taxon>
        <taxon>Arthropoda</taxon>
        <taxon>Hexapoda</taxon>
        <taxon>Insecta</taxon>
        <taxon>Pterygota</taxon>
        <taxon>Neoptera</taxon>
        <taxon>Endopterygota</taxon>
        <taxon>Coleoptera</taxon>
        <taxon>Polyphaga</taxon>
        <taxon>Cucujiformia</taxon>
        <taxon>Chrysomeloidea</taxon>
        <taxon>Cerambycidae</taxon>
        <taxon>Lamiinae</taxon>
        <taxon>Lamiini</taxon>
        <taxon>Anoplophora</taxon>
    </lineage>
</organism>
<feature type="non-terminal residue" evidence="2">
    <location>
        <position position="1"/>
    </location>
</feature>
<feature type="domain" description="Reverse transcriptase" evidence="1">
    <location>
        <begin position="1"/>
        <end position="206"/>
    </location>
</feature>
<gene>
    <name evidence="2" type="primary">RTXE</name>
</gene>
<dbReference type="GO" id="GO:0003964">
    <property type="term" value="F:RNA-directed DNA polymerase activity"/>
    <property type="evidence" value="ECO:0007669"/>
    <property type="project" value="UniProtKB-KW"/>
</dbReference>
<accession>V5GQ38</accession>
<reference evidence="2" key="1">
    <citation type="submission" date="2013-07" db="EMBL/GenBank/DDBJ databases">
        <title>Midgut Transcriptome Profiling of Anoplphora glabripennis, a Lignocellulose Degrading, Wood-Boring Cerambycid.</title>
        <authorList>
            <person name="Scully E.D."/>
            <person name="Hoover K."/>
            <person name="Carlson J.E."/>
            <person name="Tien M."/>
            <person name="Geib S.M."/>
        </authorList>
    </citation>
    <scope>NUCLEOTIDE SEQUENCE</scope>
</reference>
<protein>
    <submittedName>
        <fullName evidence="2">Putative RNA-directed DNA polymerase</fullName>
    </submittedName>
</protein>
<dbReference type="PANTHER" id="PTHR33332">
    <property type="entry name" value="REVERSE TRANSCRIPTASE DOMAIN-CONTAINING PROTEIN"/>
    <property type="match status" value="1"/>
</dbReference>
<evidence type="ECO:0000313" key="2">
    <source>
        <dbReference type="EMBL" id="JAB66259.1"/>
    </source>
</evidence>
<dbReference type="PROSITE" id="PS50878">
    <property type="entry name" value="RT_POL"/>
    <property type="match status" value="1"/>
</dbReference>
<proteinExistence type="predicted"/>
<dbReference type="InterPro" id="IPR000477">
    <property type="entry name" value="RT_dom"/>
</dbReference>
<dbReference type="Pfam" id="PF00078">
    <property type="entry name" value="RVT_1"/>
    <property type="match status" value="1"/>
</dbReference>
<keyword evidence="2" id="KW-0695">RNA-directed DNA polymerase</keyword>
<name>V5GQ38_ANOGL</name>
<dbReference type="EMBL" id="GALX01002207">
    <property type="protein sequence ID" value="JAB66259.1"/>
    <property type="molecule type" value="Transcribed_RNA"/>
</dbReference>